<gene>
    <name evidence="10" type="primary">hisS</name>
    <name evidence="14" type="ORF">GCM10007116_00570</name>
    <name evidence="13" type="ORF">HS1genome_0089</name>
</gene>
<keyword evidence="8 10" id="KW-0030">Aminoacyl-tRNA synthetase</keyword>
<dbReference type="InterPro" id="IPR045864">
    <property type="entry name" value="aa-tRNA-synth_II/BPL/LPL"/>
</dbReference>
<sequence>MESMRGMRDYVGEEADRLVWIQDTFRRTVRRAGYSEIITPILESFQLFAKKGGEELRKTMYTFTDKAGREVALRPEITPSAVRVFIDRLLPMPKPVRLFYVGPVYRYDEPQMGRYREFRQGGVELFGSSSILADVEVLTLLQEFFDEVGLRDKVTFKLGNVGILREIMNRNDVPEDVQESTLHLIDKELIDEAVKVLKPYLPEAILNTLSEVLVSDDQKARELLAKEELKYVIPHLTYLDELTRILMDIGLKLSVEVGFVRGLAYYTGPIFEAKVEGVSVSIAGGGRYDRLVELYGGPQTPAVGFAVGLERTLLAIPTSAAQSSPKIVLLFLDRSPDILKYGLKLVGLLRKAGLLITINLRDEILSKLLSHYGEQQYSHAIIIGRKEVETSKVTIRDLVQRTQTTIDASDVIEALRNV</sequence>
<keyword evidence="5 10" id="KW-0547">Nucleotide-binding</keyword>
<feature type="binding site" evidence="11">
    <location>
        <position position="120"/>
    </location>
    <ligand>
        <name>L-histidine</name>
        <dbReference type="ChEBI" id="CHEBI:57595"/>
    </ligand>
</feature>
<evidence type="ECO:0000256" key="6">
    <source>
        <dbReference type="ARBA" id="ARBA00022840"/>
    </source>
</evidence>
<comment type="similarity">
    <text evidence="2 10">Belongs to the class-II aminoacyl-tRNA synthetase family.</text>
</comment>
<dbReference type="HAMAP" id="MF_00125">
    <property type="entry name" value="HisZ"/>
    <property type="match status" value="1"/>
</dbReference>
<evidence type="ECO:0000256" key="10">
    <source>
        <dbReference type="HAMAP-Rule" id="MF_00127"/>
    </source>
</evidence>
<keyword evidence="4 10" id="KW-0436">Ligase</keyword>
<dbReference type="AlphaFoldDB" id="A0A348B0J8"/>
<evidence type="ECO:0000256" key="4">
    <source>
        <dbReference type="ARBA" id="ARBA00022598"/>
    </source>
</evidence>
<keyword evidence="7 10" id="KW-0648">Protein biosynthesis</keyword>
<dbReference type="InterPro" id="IPR004517">
    <property type="entry name" value="HisZ"/>
</dbReference>
<dbReference type="InterPro" id="IPR006195">
    <property type="entry name" value="aa-tRNA-synth_II"/>
</dbReference>
<dbReference type="EC" id="6.1.1.21" evidence="10"/>
<dbReference type="Gene3D" id="3.40.50.800">
    <property type="entry name" value="Anticodon-binding domain"/>
    <property type="match status" value="1"/>
</dbReference>
<feature type="binding site" evidence="11">
    <location>
        <position position="261"/>
    </location>
    <ligand>
        <name>L-histidine</name>
        <dbReference type="ChEBI" id="CHEBI:57595"/>
    </ligand>
</feature>
<dbReference type="NCBIfam" id="TIGR00442">
    <property type="entry name" value="hisS"/>
    <property type="match status" value="1"/>
</dbReference>
<dbReference type="GO" id="GO:0005737">
    <property type="term" value="C:cytoplasm"/>
    <property type="evidence" value="ECO:0007669"/>
    <property type="project" value="UniProtKB-SubCell"/>
</dbReference>
<dbReference type="PROSITE" id="PS50862">
    <property type="entry name" value="AA_TRNA_LIGASE_II"/>
    <property type="match status" value="1"/>
</dbReference>
<evidence type="ECO:0000256" key="9">
    <source>
        <dbReference type="ARBA" id="ARBA00047639"/>
    </source>
</evidence>
<keyword evidence="6 10" id="KW-0067">ATP-binding</keyword>
<dbReference type="PANTHER" id="PTHR43707:SF1">
    <property type="entry name" value="HISTIDINE--TRNA LIGASE, MITOCHONDRIAL-RELATED"/>
    <property type="match status" value="1"/>
</dbReference>
<dbReference type="Gene3D" id="3.30.930.10">
    <property type="entry name" value="Bira Bifunctional Protein, Domain 2"/>
    <property type="match status" value="1"/>
</dbReference>
<dbReference type="Pfam" id="PF13393">
    <property type="entry name" value="tRNA-synt_His"/>
    <property type="match status" value="1"/>
</dbReference>
<dbReference type="InterPro" id="IPR015807">
    <property type="entry name" value="His-tRNA-ligase"/>
</dbReference>
<dbReference type="HAMAP" id="MF_00127">
    <property type="entry name" value="His_tRNA_synth"/>
    <property type="match status" value="1"/>
</dbReference>
<dbReference type="GO" id="GO:0005524">
    <property type="term" value="F:ATP binding"/>
    <property type="evidence" value="ECO:0007669"/>
    <property type="project" value="UniProtKB-UniRule"/>
</dbReference>
<dbReference type="SUPFAM" id="SSF55681">
    <property type="entry name" value="Class II aaRS and biotin synthetases"/>
    <property type="match status" value="1"/>
</dbReference>
<evidence type="ECO:0000256" key="1">
    <source>
        <dbReference type="ARBA" id="ARBA00004496"/>
    </source>
</evidence>
<dbReference type="GO" id="GO:0004821">
    <property type="term" value="F:histidine-tRNA ligase activity"/>
    <property type="evidence" value="ECO:0007669"/>
    <property type="project" value="UniProtKB-UniRule"/>
</dbReference>
<dbReference type="SUPFAM" id="SSF52954">
    <property type="entry name" value="Class II aaRS ABD-related"/>
    <property type="match status" value="1"/>
</dbReference>
<comment type="catalytic activity">
    <reaction evidence="9 10">
        <text>tRNA(His) + L-histidine + ATP = L-histidyl-tRNA(His) + AMP + diphosphate + H(+)</text>
        <dbReference type="Rhea" id="RHEA:17313"/>
        <dbReference type="Rhea" id="RHEA-COMP:9665"/>
        <dbReference type="Rhea" id="RHEA-COMP:9689"/>
        <dbReference type="ChEBI" id="CHEBI:15378"/>
        <dbReference type="ChEBI" id="CHEBI:30616"/>
        <dbReference type="ChEBI" id="CHEBI:33019"/>
        <dbReference type="ChEBI" id="CHEBI:57595"/>
        <dbReference type="ChEBI" id="CHEBI:78442"/>
        <dbReference type="ChEBI" id="CHEBI:78527"/>
        <dbReference type="ChEBI" id="CHEBI:456215"/>
        <dbReference type="EC" id="6.1.1.21"/>
    </reaction>
</comment>
<feature type="binding site" evidence="11">
    <location>
        <begin position="76"/>
        <end position="78"/>
    </location>
    <ligand>
        <name>L-histidine</name>
        <dbReference type="ChEBI" id="CHEBI:57595"/>
    </ligand>
</feature>
<dbReference type="CDD" id="cd00773">
    <property type="entry name" value="HisRS-like_core"/>
    <property type="match status" value="1"/>
</dbReference>
<protein>
    <recommendedName>
        <fullName evidence="10">Histidine--tRNA ligase</fullName>
        <ecNumber evidence="10">6.1.1.21</ecNumber>
    </recommendedName>
    <alternativeName>
        <fullName evidence="10">Histidyl-tRNA synthetase</fullName>
        <shortName evidence="10">HisRS</shortName>
    </alternativeName>
</protein>
<dbReference type="InterPro" id="IPR004154">
    <property type="entry name" value="Anticodon-bd"/>
</dbReference>
<dbReference type="PANTHER" id="PTHR43707">
    <property type="entry name" value="HISTIDYL-TRNA SYNTHETASE"/>
    <property type="match status" value="1"/>
</dbReference>
<feature type="binding site" evidence="11">
    <location>
        <position position="106"/>
    </location>
    <ligand>
        <name>L-histidine</name>
        <dbReference type="ChEBI" id="CHEBI:57595"/>
    </ligand>
</feature>
<dbReference type="EMBL" id="AP018553">
    <property type="protein sequence ID" value="BBD71700.1"/>
    <property type="molecule type" value="Genomic_DNA"/>
</dbReference>
<dbReference type="InterPro" id="IPR036621">
    <property type="entry name" value="Anticodon-bd_dom_sf"/>
</dbReference>
<comment type="subcellular location">
    <subcellularLocation>
        <location evidence="1 10">Cytoplasm</location>
    </subcellularLocation>
</comment>
<keyword evidence="3 10" id="KW-0963">Cytoplasm</keyword>
<reference evidence="14" key="4">
    <citation type="submission" date="2020-09" db="EMBL/GenBank/DDBJ databases">
        <authorList>
            <person name="Sun Q."/>
            <person name="Ohkuma M."/>
        </authorList>
    </citation>
    <scope>NUCLEOTIDE SEQUENCE</scope>
    <source>
        <strain evidence="14">JCM 31740</strain>
    </source>
</reference>
<dbReference type="Pfam" id="PF03129">
    <property type="entry name" value="HGTP_anticodon"/>
    <property type="match status" value="1"/>
</dbReference>
<dbReference type="GO" id="GO:0006427">
    <property type="term" value="P:histidyl-tRNA aminoacylation"/>
    <property type="evidence" value="ECO:0007669"/>
    <property type="project" value="UniProtKB-UniRule"/>
</dbReference>
<reference evidence="14" key="1">
    <citation type="journal article" date="2014" name="Int. J. Syst. Evol. Microbiol.">
        <title>Complete genome sequence of Corynebacterium casei LMG S-19264T (=DSM 44701T), isolated from a smear-ripened cheese.</title>
        <authorList>
            <consortium name="US DOE Joint Genome Institute (JGI-PGF)"/>
            <person name="Walter F."/>
            <person name="Albersmeier A."/>
            <person name="Kalinowski J."/>
            <person name="Ruckert C."/>
        </authorList>
    </citation>
    <scope>NUCLEOTIDE SEQUENCE</scope>
    <source>
        <strain evidence="14">JCM 31740</strain>
    </source>
</reference>
<dbReference type="GO" id="GO:0000105">
    <property type="term" value="P:L-histidine biosynthetic process"/>
    <property type="evidence" value="ECO:0007669"/>
    <property type="project" value="InterPro"/>
</dbReference>
<dbReference type="InterPro" id="IPR004516">
    <property type="entry name" value="HisRS/HisZ"/>
</dbReference>
<evidence type="ECO:0000313" key="15">
    <source>
        <dbReference type="Proteomes" id="UP000276741"/>
    </source>
</evidence>
<organism evidence="13 15">
    <name type="scientific">Sulfodiicoccus acidiphilus</name>
    <dbReference type="NCBI Taxonomy" id="1670455"/>
    <lineage>
        <taxon>Archaea</taxon>
        <taxon>Thermoproteota</taxon>
        <taxon>Thermoprotei</taxon>
        <taxon>Sulfolobales</taxon>
        <taxon>Sulfolobaceae</taxon>
        <taxon>Sulfodiicoccus</taxon>
    </lineage>
</organism>
<name>A0A348B0J8_9CREN</name>
<dbReference type="OrthoDB" id="8659at2157"/>
<evidence type="ECO:0000313" key="14">
    <source>
        <dbReference type="EMBL" id="GGT86510.1"/>
    </source>
</evidence>
<feature type="binding site" evidence="11">
    <location>
        <begin position="265"/>
        <end position="266"/>
    </location>
    <ligand>
        <name>L-histidine</name>
        <dbReference type="ChEBI" id="CHEBI:57595"/>
    </ligand>
</feature>
<reference evidence="13" key="3">
    <citation type="journal article" date="2019" name="BMC Res. Notes">
        <title>Complete genome sequence of the Sulfodiicoccus acidiphilus strain HS-1T, the first crenarchaeon that lacks polB3, isolated from an acidic hot spring in Ohwaku-dani, Hakone, Japan.</title>
        <authorList>
            <person name="Sakai H.D."/>
            <person name="Kurosawa N."/>
        </authorList>
    </citation>
    <scope>NUCLEOTIDE SEQUENCE</scope>
    <source>
        <strain evidence="13">HS-1</strain>
    </source>
</reference>
<dbReference type="KEGG" id="sacd:HS1genome_0089"/>
<dbReference type="EMBL" id="BMQS01000001">
    <property type="protein sequence ID" value="GGT86510.1"/>
    <property type="molecule type" value="Genomic_DNA"/>
</dbReference>
<evidence type="ECO:0000256" key="3">
    <source>
        <dbReference type="ARBA" id="ARBA00022490"/>
    </source>
</evidence>
<feature type="binding site" evidence="11">
    <location>
        <position position="124"/>
    </location>
    <ligand>
        <name>L-histidine</name>
        <dbReference type="ChEBI" id="CHEBI:57595"/>
    </ligand>
</feature>
<evidence type="ECO:0000256" key="5">
    <source>
        <dbReference type="ARBA" id="ARBA00022741"/>
    </source>
</evidence>
<feature type="domain" description="Aminoacyl-transfer RNA synthetases class-II family profile" evidence="12">
    <location>
        <begin position="21"/>
        <end position="325"/>
    </location>
</feature>
<accession>A0A348B0J8</accession>
<proteinExistence type="inferred from homology"/>
<dbReference type="PIRSF" id="PIRSF001549">
    <property type="entry name" value="His-tRNA_synth"/>
    <property type="match status" value="1"/>
</dbReference>
<keyword evidence="15" id="KW-1185">Reference proteome</keyword>
<evidence type="ECO:0000256" key="7">
    <source>
        <dbReference type="ARBA" id="ARBA00022917"/>
    </source>
</evidence>
<evidence type="ECO:0000259" key="12">
    <source>
        <dbReference type="PROSITE" id="PS50862"/>
    </source>
</evidence>
<dbReference type="Proteomes" id="UP000616143">
    <property type="component" value="Unassembled WGS sequence"/>
</dbReference>
<evidence type="ECO:0000256" key="2">
    <source>
        <dbReference type="ARBA" id="ARBA00008226"/>
    </source>
</evidence>
<evidence type="ECO:0000256" key="11">
    <source>
        <dbReference type="PIRSR" id="PIRSR001549-1"/>
    </source>
</evidence>
<dbReference type="InterPro" id="IPR041715">
    <property type="entry name" value="HisRS-like_core"/>
</dbReference>
<dbReference type="Proteomes" id="UP000276741">
    <property type="component" value="Chromosome"/>
</dbReference>
<evidence type="ECO:0000313" key="13">
    <source>
        <dbReference type="EMBL" id="BBD71700.1"/>
    </source>
</evidence>
<evidence type="ECO:0000256" key="8">
    <source>
        <dbReference type="ARBA" id="ARBA00023146"/>
    </source>
</evidence>
<reference evidence="15" key="2">
    <citation type="submission" date="2018-04" db="EMBL/GenBank/DDBJ databases">
        <title>Complete genome sequence of Sulfodiicoccus acidiphilus strain HS-1.</title>
        <authorList>
            <person name="Sakai H.D."/>
            <person name="Kurosawa N."/>
        </authorList>
    </citation>
    <scope>NUCLEOTIDE SEQUENCE [LARGE SCALE GENOMIC DNA]</scope>
    <source>
        <strain evidence="15">HS-1</strain>
    </source>
</reference>